<dbReference type="Gene3D" id="3.40.50.1820">
    <property type="entry name" value="alpha/beta hydrolase"/>
    <property type="match status" value="1"/>
</dbReference>
<dbReference type="Pfam" id="PF02897">
    <property type="entry name" value="Peptidase_S9_N"/>
    <property type="match status" value="1"/>
</dbReference>
<keyword evidence="5 7" id="KW-0378">Hydrolase</keyword>
<protein>
    <recommendedName>
        <fullName evidence="7">Prolyl endopeptidase</fullName>
        <ecNumber evidence="7">3.4.21.-</ecNumber>
    </recommendedName>
</protein>
<dbReference type="InterPro" id="IPR001375">
    <property type="entry name" value="Peptidase_S9_cat"/>
</dbReference>
<comment type="catalytic activity">
    <reaction evidence="1">
        <text>Hydrolysis of Pro-|-Xaa &gt;&gt; Ala-|-Xaa in oligopeptides.</text>
        <dbReference type="EC" id="3.4.21.26"/>
    </reaction>
</comment>
<dbReference type="InterPro" id="IPR029058">
    <property type="entry name" value="AB_hydrolase_fold"/>
</dbReference>
<dbReference type="InterPro" id="IPR023302">
    <property type="entry name" value="Pept_S9A_N"/>
</dbReference>
<dbReference type="InterPro" id="IPR002470">
    <property type="entry name" value="Peptidase_S9A"/>
</dbReference>
<evidence type="ECO:0000256" key="6">
    <source>
        <dbReference type="ARBA" id="ARBA00022825"/>
    </source>
</evidence>
<dbReference type="Proteomes" id="UP001153365">
    <property type="component" value="Unassembled WGS sequence"/>
</dbReference>
<evidence type="ECO:0000313" key="10">
    <source>
        <dbReference type="EMBL" id="CAH7685060.1"/>
    </source>
</evidence>
<dbReference type="PANTHER" id="PTHR42881:SF2">
    <property type="entry name" value="PROLYL ENDOPEPTIDASE"/>
    <property type="match status" value="1"/>
</dbReference>
<accession>A0AAV0BEX1</accession>
<organism evidence="10 11">
    <name type="scientific">Phakopsora pachyrhizi</name>
    <name type="common">Asian soybean rust disease fungus</name>
    <dbReference type="NCBI Taxonomy" id="170000"/>
    <lineage>
        <taxon>Eukaryota</taxon>
        <taxon>Fungi</taxon>
        <taxon>Dikarya</taxon>
        <taxon>Basidiomycota</taxon>
        <taxon>Pucciniomycotina</taxon>
        <taxon>Pucciniomycetes</taxon>
        <taxon>Pucciniales</taxon>
        <taxon>Phakopsoraceae</taxon>
        <taxon>Phakopsora</taxon>
    </lineage>
</organism>
<dbReference type="PRINTS" id="PR00862">
    <property type="entry name" value="PROLIGOPTASE"/>
</dbReference>
<dbReference type="Gene3D" id="2.130.10.120">
    <property type="entry name" value="Prolyl oligopeptidase, N-terminal domain"/>
    <property type="match status" value="1"/>
</dbReference>
<keyword evidence="11" id="KW-1185">Reference proteome</keyword>
<evidence type="ECO:0000313" key="11">
    <source>
        <dbReference type="Proteomes" id="UP001153365"/>
    </source>
</evidence>
<evidence type="ECO:0000256" key="4">
    <source>
        <dbReference type="ARBA" id="ARBA00022670"/>
    </source>
</evidence>
<dbReference type="GO" id="GO:0006508">
    <property type="term" value="P:proteolysis"/>
    <property type="evidence" value="ECO:0007669"/>
    <property type="project" value="UniProtKB-KW"/>
</dbReference>
<proteinExistence type="inferred from homology"/>
<gene>
    <name evidence="10" type="ORF">PPACK8108_LOCUS19530</name>
</gene>
<evidence type="ECO:0000256" key="5">
    <source>
        <dbReference type="ARBA" id="ARBA00022801"/>
    </source>
</evidence>
<feature type="domain" description="Peptidase S9A N-terminal" evidence="9">
    <location>
        <begin position="42"/>
        <end position="473"/>
    </location>
</feature>
<evidence type="ECO:0000256" key="1">
    <source>
        <dbReference type="ARBA" id="ARBA00001070"/>
    </source>
</evidence>
<dbReference type="SUPFAM" id="SSF50993">
    <property type="entry name" value="Peptidase/esterase 'gauge' domain"/>
    <property type="match status" value="1"/>
</dbReference>
<dbReference type="GO" id="GO:0070012">
    <property type="term" value="F:oligopeptidase activity"/>
    <property type="evidence" value="ECO:0007669"/>
    <property type="project" value="TreeGrafter"/>
</dbReference>
<dbReference type="Pfam" id="PF00326">
    <property type="entry name" value="Peptidase_S9"/>
    <property type="match status" value="1"/>
</dbReference>
<dbReference type="FunFam" id="3.40.50.1820:FF:000005">
    <property type="entry name" value="Prolyl endopeptidase"/>
    <property type="match status" value="1"/>
</dbReference>
<dbReference type="SUPFAM" id="SSF53474">
    <property type="entry name" value="alpha/beta-Hydrolases"/>
    <property type="match status" value="1"/>
</dbReference>
<dbReference type="GO" id="GO:0005829">
    <property type="term" value="C:cytosol"/>
    <property type="evidence" value="ECO:0007669"/>
    <property type="project" value="TreeGrafter"/>
</dbReference>
<dbReference type="InterPro" id="IPR002471">
    <property type="entry name" value="Pept_S9_AS"/>
</dbReference>
<evidence type="ECO:0000259" key="9">
    <source>
        <dbReference type="Pfam" id="PF02897"/>
    </source>
</evidence>
<name>A0AAV0BEX1_PHAPC</name>
<comment type="subunit">
    <text evidence="3">Monomer.</text>
</comment>
<dbReference type="AlphaFoldDB" id="A0AAV0BEX1"/>
<dbReference type="EC" id="3.4.21.-" evidence="7"/>
<dbReference type="EMBL" id="CALTRL010005704">
    <property type="protein sequence ID" value="CAH7685060.1"/>
    <property type="molecule type" value="Genomic_DNA"/>
</dbReference>
<evidence type="ECO:0000256" key="3">
    <source>
        <dbReference type="ARBA" id="ARBA00011245"/>
    </source>
</evidence>
<dbReference type="PANTHER" id="PTHR42881">
    <property type="entry name" value="PROLYL ENDOPEPTIDASE"/>
    <property type="match status" value="1"/>
</dbReference>
<evidence type="ECO:0000259" key="8">
    <source>
        <dbReference type="Pfam" id="PF00326"/>
    </source>
</evidence>
<keyword evidence="6 7" id="KW-0720">Serine protease</keyword>
<dbReference type="GO" id="GO:0004252">
    <property type="term" value="F:serine-type endopeptidase activity"/>
    <property type="evidence" value="ECO:0007669"/>
    <property type="project" value="UniProtKB-UniRule"/>
</dbReference>
<comment type="caution">
    <text evidence="10">The sequence shown here is derived from an EMBL/GenBank/DDBJ whole genome shotgun (WGS) entry which is preliminary data.</text>
</comment>
<evidence type="ECO:0000256" key="2">
    <source>
        <dbReference type="ARBA" id="ARBA00005228"/>
    </source>
</evidence>
<dbReference type="FunFam" id="2.130.10.120:FF:000001">
    <property type="entry name" value="Prolyl endopeptidase"/>
    <property type="match status" value="1"/>
</dbReference>
<dbReference type="PROSITE" id="PS00708">
    <property type="entry name" value="PRO_ENDOPEP_SER"/>
    <property type="match status" value="1"/>
</dbReference>
<sequence length="762" mass="85965">MAPAPVRPVSEALKPLEWAPHLNPYPSARRDEDFKEVFLSKSAGEVTVPDPYHWLHEPPSTSDETQRFVADQASFTKNYLSKYSHRDDLHSSIQKNWDYARFSCLSFKADGYYYFNFNSGLQAQSAIYRIKKGEEVKAMEGCDGKNPGGELFLDPNLFSLDGTASLSSIAFSDSCKYVAYGVSRSGSDWSTIYVRRTNSPHTRSAEDGGKRGEDPGRMDDVVRFIKFGFPTWLKDESGFFYQRYPEKIDHGDEKDDKAGTETQADLNAMLYFHKLGTPQEEDILIMKDTQNPEYMWGASVTDDGKYLALTTSKDTGRSNRLWIADLESQPLGCDMHWHKIVNEFGSEYMLETNDDSLLYILTNKDAPKRKIVTFDLEAQDEGFKDLITEDQEAILDSFLPINNDQVVVGYARHAKDELYLYDLSTGKRVKRIGENLIGSCSQKTGRRHHTEFFFSFGSFVSPGTVYRYRFDQPSGQELSVFREIQLDGLRAQDFVSEQVFYKSKDGTQVPMFLTYLKNFKKDGTAPALQYGYGGFSISIGPFFSPSLMTFVRHYGAVLAVPNIRGGGEYGEDWHLAGCFDRKQNVFDDFQCATKYLIENKYAAPKKVSIMGGSNGGLLVAACVNQAPELFGAGVAEVGVLDMLRFHKFTIGRAWTADYGNPDDPEAFDYLYKYSPLHNINPDVVYPPLMLLTADHDDRVVPLHSFKHAATLQHCLRNNPNPLLLRVDMKAGHGAGKSTEMRIREAVDKLSFIASSLGLKWLD</sequence>
<reference evidence="10" key="1">
    <citation type="submission" date="2022-06" db="EMBL/GenBank/DDBJ databases">
        <authorList>
            <consortium name="SYNGENTA / RWTH Aachen University"/>
        </authorList>
    </citation>
    <scope>NUCLEOTIDE SEQUENCE</scope>
</reference>
<comment type="similarity">
    <text evidence="2 7">Belongs to the peptidase S9A family.</text>
</comment>
<dbReference type="InterPro" id="IPR051167">
    <property type="entry name" value="Prolyl_oligopep/macrocyclase"/>
</dbReference>
<feature type="domain" description="Peptidase S9 prolyl oligopeptidase catalytic" evidence="8">
    <location>
        <begin position="546"/>
        <end position="757"/>
    </location>
</feature>
<keyword evidence="4 7" id="KW-0645">Protease</keyword>
<evidence type="ECO:0000256" key="7">
    <source>
        <dbReference type="RuleBase" id="RU368024"/>
    </source>
</evidence>